<feature type="domain" description="Ketoreductase" evidence="4">
    <location>
        <begin position="9"/>
        <end position="193"/>
    </location>
</feature>
<dbReference type="PRINTS" id="PR00081">
    <property type="entry name" value="GDHRDH"/>
</dbReference>
<keyword evidence="2" id="KW-0560">Oxidoreductase</keyword>
<evidence type="ECO:0000256" key="1">
    <source>
        <dbReference type="ARBA" id="ARBA00006484"/>
    </source>
</evidence>
<dbReference type="Proteomes" id="UP000184388">
    <property type="component" value="Unassembled WGS sequence"/>
</dbReference>
<dbReference type="PRINTS" id="PR00080">
    <property type="entry name" value="SDRFAMILY"/>
</dbReference>
<dbReference type="PIRSF" id="PIRSF000126">
    <property type="entry name" value="11-beta-HSD1"/>
    <property type="match status" value="1"/>
</dbReference>
<evidence type="ECO:0000256" key="3">
    <source>
        <dbReference type="RuleBase" id="RU000363"/>
    </source>
</evidence>
<dbReference type="PANTHER" id="PTHR44196:SF2">
    <property type="entry name" value="SHORT-CHAIN DEHYDROGENASE-RELATED"/>
    <property type="match status" value="1"/>
</dbReference>
<protein>
    <recommendedName>
        <fullName evidence="4">Ketoreductase domain-containing protein</fullName>
    </recommendedName>
</protein>
<dbReference type="InterPro" id="IPR057326">
    <property type="entry name" value="KR_dom"/>
</dbReference>
<dbReference type="SMART" id="SM00822">
    <property type="entry name" value="PKS_KR"/>
    <property type="match status" value="1"/>
</dbReference>
<evidence type="ECO:0000313" key="6">
    <source>
        <dbReference type="Proteomes" id="UP000184388"/>
    </source>
</evidence>
<dbReference type="EMBL" id="FRBK01000011">
    <property type="protein sequence ID" value="SHM50438.1"/>
    <property type="molecule type" value="Genomic_DNA"/>
</dbReference>
<dbReference type="InterPro" id="IPR036291">
    <property type="entry name" value="NAD(P)-bd_dom_sf"/>
</dbReference>
<comment type="caution">
    <text evidence="5">The sequence shown here is derived from an EMBL/GenBank/DDBJ whole genome shotgun (WGS) entry which is preliminary data.</text>
</comment>
<dbReference type="SUPFAM" id="SSF51735">
    <property type="entry name" value="NAD(P)-binding Rossmann-fold domains"/>
    <property type="match status" value="1"/>
</dbReference>
<name>A0A9X8N088_9ACTN</name>
<comment type="similarity">
    <text evidence="1 3">Belongs to the short-chain dehydrogenases/reductases (SDR) family.</text>
</comment>
<dbReference type="PANTHER" id="PTHR44196">
    <property type="entry name" value="DEHYDROGENASE/REDUCTASE SDR FAMILY MEMBER 7B"/>
    <property type="match status" value="1"/>
</dbReference>
<gene>
    <name evidence="5" type="ORF">SAMN05216268_111231</name>
</gene>
<evidence type="ECO:0000256" key="2">
    <source>
        <dbReference type="ARBA" id="ARBA00023002"/>
    </source>
</evidence>
<accession>A0A9X8N088</accession>
<organism evidence="5 6">
    <name type="scientific">Streptomyces yunnanensis</name>
    <dbReference type="NCBI Taxonomy" id="156453"/>
    <lineage>
        <taxon>Bacteria</taxon>
        <taxon>Bacillati</taxon>
        <taxon>Actinomycetota</taxon>
        <taxon>Actinomycetes</taxon>
        <taxon>Kitasatosporales</taxon>
        <taxon>Streptomycetaceae</taxon>
        <taxon>Streptomyces</taxon>
    </lineage>
</organism>
<dbReference type="InterPro" id="IPR002347">
    <property type="entry name" value="SDR_fam"/>
</dbReference>
<dbReference type="InterPro" id="IPR020904">
    <property type="entry name" value="Sc_DH/Rdtase_CS"/>
</dbReference>
<proteinExistence type="inferred from homology"/>
<dbReference type="PROSITE" id="PS00061">
    <property type="entry name" value="ADH_SHORT"/>
    <property type="match status" value="1"/>
</dbReference>
<dbReference type="AlphaFoldDB" id="A0A9X8N088"/>
<reference evidence="6" key="1">
    <citation type="submission" date="2016-11" db="EMBL/GenBank/DDBJ databases">
        <authorList>
            <person name="Jaros S."/>
            <person name="Januszkiewicz K."/>
            <person name="Wedrychowicz H."/>
        </authorList>
    </citation>
    <scope>NUCLEOTIDE SEQUENCE [LARGE SCALE GENOMIC DNA]</scope>
    <source>
        <strain evidence="6">CGMCC 4.3555</strain>
    </source>
</reference>
<dbReference type="GO" id="GO:0016491">
    <property type="term" value="F:oxidoreductase activity"/>
    <property type="evidence" value="ECO:0007669"/>
    <property type="project" value="UniProtKB-KW"/>
</dbReference>
<evidence type="ECO:0000313" key="5">
    <source>
        <dbReference type="EMBL" id="SHM50438.1"/>
    </source>
</evidence>
<dbReference type="Pfam" id="PF00106">
    <property type="entry name" value="adh_short"/>
    <property type="match status" value="1"/>
</dbReference>
<sequence length="263" mass="27838">MADRPYPYRSALITGASSGIGTAMARQLAARGVTLVLVARREPLLRDLAEELRRAHGVEVEVLPADLTDTEQLTRVEARLTDAARPVELLVNNAGSGAAGVFANLPVDHEEATVRLNSQAAVRLTRCVLSRMRADGHGGILNVSSLTGELPSPSLATYSATKAFLTHFSEALAIENRGAGIHVTALLPGLTRTDYFASNGLTTAWVPGFCWLAAEQVAAAGLKAVAAGSGRCVPGAPYKVAAALLPLTPRPLKRALGRYLWRR</sequence>
<evidence type="ECO:0000259" key="4">
    <source>
        <dbReference type="SMART" id="SM00822"/>
    </source>
</evidence>
<dbReference type="GO" id="GO:0016020">
    <property type="term" value="C:membrane"/>
    <property type="evidence" value="ECO:0007669"/>
    <property type="project" value="TreeGrafter"/>
</dbReference>
<dbReference type="RefSeq" id="WP_073446203.1">
    <property type="nucleotide sequence ID" value="NZ_FRBK01000011.1"/>
</dbReference>
<dbReference type="Gene3D" id="3.40.50.720">
    <property type="entry name" value="NAD(P)-binding Rossmann-like Domain"/>
    <property type="match status" value="1"/>
</dbReference>